<reference evidence="2" key="1">
    <citation type="submission" date="2022-10" db="EMBL/GenBank/DDBJ databases">
        <title>Two novel species of Flavobacterium.</title>
        <authorList>
            <person name="Liu Q."/>
            <person name="Xin Y.-H."/>
        </authorList>
    </citation>
    <scope>NUCLEOTIDE SEQUENCE</scope>
    <source>
        <strain evidence="2">LS1R49</strain>
    </source>
</reference>
<comment type="caution">
    <text evidence="2">The sequence shown here is derived from an EMBL/GenBank/DDBJ whole genome shotgun (WGS) entry which is preliminary data.</text>
</comment>
<feature type="domain" description="N-acetyltransferase" evidence="1">
    <location>
        <begin position="16"/>
        <end position="179"/>
    </location>
</feature>
<organism evidence="2 3">
    <name type="scientific">Flavobacterium shii</name>
    <dbReference type="NCBI Taxonomy" id="2987687"/>
    <lineage>
        <taxon>Bacteria</taxon>
        <taxon>Pseudomonadati</taxon>
        <taxon>Bacteroidota</taxon>
        <taxon>Flavobacteriia</taxon>
        <taxon>Flavobacteriales</taxon>
        <taxon>Flavobacteriaceae</taxon>
        <taxon>Flavobacterium</taxon>
    </lineage>
</organism>
<name>A0A9X3BX85_9FLAO</name>
<accession>A0A9X3BX85</accession>
<dbReference type="PROSITE" id="PS51186">
    <property type="entry name" value="GNAT"/>
    <property type="match status" value="1"/>
</dbReference>
<dbReference type="SUPFAM" id="SSF55729">
    <property type="entry name" value="Acyl-CoA N-acyltransferases (Nat)"/>
    <property type="match status" value="1"/>
</dbReference>
<dbReference type="Proteomes" id="UP001151079">
    <property type="component" value="Unassembled WGS sequence"/>
</dbReference>
<dbReference type="EMBL" id="JAOZEW010000001">
    <property type="protein sequence ID" value="MCV9926096.1"/>
    <property type="molecule type" value="Genomic_DNA"/>
</dbReference>
<proteinExistence type="predicted"/>
<dbReference type="CDD" id="cd04301">
    <property type="entry name" value="NAT_SF"/>
    <property type="match status" value="1"/>
</dbReference>
<dbReference type="InterPro" id="IPR000182">
    <property type="entry name" value="GNAT_dom"/>
</dbReference>
<sequence>MKPNFSKFPRLKTERLVLRNLEVQDFEFIHKLHSDPIVNSFVGRDNSSNLDKAEAYITRINNLIAKNECIYWVIALKENNDLIGSVCLWNFDLENDIVEIGYEMLTQYQGKGFMSEALKEVVKYAFEGIKASLITAFPSSDNINSVTILKRNNFQYEDKPYNNTHLNVKNIVTYTLRKP</sequence>
<dbReference type="Gene3D" id="3.40.630.30">
    <property type="match status" value="1"/>
</dbReference>
<dbReference type="InterPro" id="IPR016181">
    <property type="entry name" value="Acyl_CoA_acyltransferase"/>
</dbReference>
<evidence type="ECO:0000313" key="3">
    <source>
        <dbReference type="Proteomes" id="UP001151079"/>
    </source>
</evidence>
<dbReference type="AlphaFoldDB" id="A0A9X3BX85"/>
<dbReference type="InterPro" id="IPR051531">
    <property type="entry name" value="N-acetyltransferase"/>
</dbReference>
<gene>
    <name evidence="2" type="ORF">OIU83_00385</name>
</gene>
<dbReference type="Pfam" id="PF13302">
    <property type="entry name" value="Acetyltransf_3"/>
    <property type="match status" value="1"/>
</dbReference>
<dbReference type="PANTHER" id="PTHR43792">
    <property type="entry name" value="GNAT FAMILY, PUTATIVE (AFU_ORTHOLOGUE AFUA_3G00765)-RELATED-RELATED"/>
    <property type="match status" value="1"/>
</dbReference>
<dbReference type="RefSeq" id="WP_264204304.1">
    <property type="nucleotide sequence ID" value="NZ_JAOZEW010000001.1"/>
</dbReference>
<evidence type="ECO:0000313" key="2">
    <source>
        <dbReference type="EMBL" id="MCV9926096.1"/>
    </source>
</evidence>
<evidence type="ECO:0000259" key="1">
    <source>
        <dbReference type="PROSITE" id="PS51186"/>
    </source>
</evidence>
<protein>
    <submittedName>
        <fullName evidence="2">GNAT family N-acetyltransferase</fullName>
    </submittedName>
</protein>
<keyword evidence="3" id="KW-1185">Reference proteome</keyword>
<dbReference type="GO" id="GO:0016747">
    <property type="term" value="F:acyltransferase activity, transferring groups other than amino-acyl groups"/>
    <property type="evidence" value="ECO:0007669"/>
    <property type="project" value="InterPro"/>
</dbReference>